<evidence type="ECO:0000313" key="1">
    <source>
        <dbReference type="EMBL" id="UOL47639.1"/>
    </source>
</evidence>
<protein>
    <submittedName>
        <fullName evidence="1">Uncharacterized protein</fullName>
    </submittedName>
</protein>
<dbReference type="EMBL" id="OM870967">
    <property type="protein sequence ID" value="UOL47639.1"/>
    <property type="molecule type" value="Genomic_DNA"/>
</dbReference>
<reference evidence="1 2" key="1">
    <citation type="submission" date="2022-02" db="EMBL/GenBank/DDBJ databases">
        <authorList>
            <person name="Akremi I."/>
            <person name="Wagemans J."/>
        </authorList>
    </citation>
    <scope>NUCLEOTIDE SEQUENCE [LARGE SCALE GENOMIC DNA]</scope>
</reference>
<keyword evidence="2" id="KW-1185">Reference proteome</keyword>
<evidence type="ECO:0000313" key="2">
    <source>
        <dbReference type="Proteomes" id="UP001220111"/>
    </source>
</evidence>
<dbReference type="Proteomes" id="UP001220111">
    <property type="component" value="Segment"/>
</dbReference>
<proteinExistence type="predicted"/>
<name>A0AAE9GRG0_9CAUD</name>
<organism evidence="1 2">
    <name type="scientific">Pseudomonas phage vB_Paer_Ps12</name>
    <dbReference type="NCBI Taxonomy" id="2924904"/>
    <lineage>
        <taxon>Viruses</taxon>
        <taxon>Duplodnaviria</taxon>
        <taxon>Heunggongvirae</taxon>
        <taxon>Uroviricota</taxon>
        <taxon>Caudoviricetes</taxon>
        <taxon>Vandenendeviridae</taxon>
        <taxon>Skurskavirinae</taxon>
        <taxon>Pakpunavirus</taxon>
        <taxon>Pakpunavirus Ps12</taxon>
    </lineage>
</organism>
<accession>A0AAE9GRG0</accession>
<gene>
    <name evidence="1" type="ORF">vBPaerPs12_183c</name>
</gene>
<sequence length="39" mass="4218">MFGGPTPIRTENTRIWNPVGCQLRSPTLNSGGHLLLAVL</sequence>